<sequence>MKLAAVDIGSNAIRLQITKVNFFQEKYNFKRLEYLRFPLRLGNDTFKKKEIGPENIHRLKELMRAFQILIQLYEVDAYLAFATSAMREAKNGKILAEEIRREIGLKIQLIDGNKEAELINKSLWNHIDKKTYLHIDVGGGSTELNVFKNGKKTAAKSFKIGSVRTLENQTSQPLFSQMEQFINEHLSREKNVIGIGTGGNINKVFELAAVKGKGLFLHVSKIKEVLSKLENFSTEERINLLNLNEDRADVIIPATKIYLVAFEKAHVQKVMVPALGLKDGMIQQLFDKKRQEFFPVS</sequence>
<dbReference type="CDD" id="cd24006">
    <property type="entry name" value="ASKHA_NBD_PPX_GppA"/>
    <property type="match status" value="1"/>
</dbReference>
<dbReference type="EMBL" id="JAANYN010000002">
    <property type="protein sequence ID" value="NHE56359.1"/>
    <property type="molecule type" value="Genomic_DNA"/>
</dbReference>
<dbReference type="Proteomes" id="UP000649799">
    <property type="component" value="Unassembled WGS sequence"/>
</dbReference>
<keyword evidence="3" id="KW-1185">Reference proteome</keyword>
<protein>
    <submittedName>
        <fullName evidence="2">Phosphatase</fullName>
    </submittedName>
</protein>
<feature type="domain" description="Ppx/GppA phosphatase N-terminal" evidence="1">
    <location>
        <begin position="32"/>
        <end position="287"/>
    </location>
</feature>
<dbReference type="InterPro" id="IPR050273">
    <property type="entry name" value="GppA/Ppx_hydrolase"/>
</dbReference>
<proteinExistence type="predicted"/>
<name>A0ABX0H7N3_9BACT</name>
<evidence type="ECO:0000313" key="2">
    <source>
        <dbReference type="EMBL" id="NHE56359.1"/>
    </source>
</evidence>
<accession>A0ABX0H7N3</accession>
<gene>
    <name evidence="2" type="ORF">G9Q97_05980</name>
</gene>
<comment type="caution">
    <text evidence="2">The sequence shown here is derived from an EMBL/GenBank/DDBJ whole genome shotgun (WGS) entry which is preliminary data.</text>
</comment>
<dbReference type="InterPro" id="IPR003695">
    <property type="entry name" value="Ppx_GppA_N"/>
</dbReference>
<dbReference type="PANTHER" id="PTHR30005">
    <property type="entry name" value="EXOPOLYPHOSPHATASE"/>
    <property type="match status" value="1"/>
</dbReference>
<dbReference type="Gene3D" id="3.30.420.40">
    <property type="match status" value="1"/>
</dbReference>
<dbReference type="Gene3D" id="3.30.420.150">
    <property type="entry name" value="Exopolyphosphatase. Domain 2"/>
    <property type="match status" value="1"/>
</dbReference>
<dbReference type="PANTHER" id="PTHR30005:SF0">
    <property type="entry name" value="RETROGRADE REGULATION PROTEIN 2"/>
    <property type="match status" value="1"/>
</dbReference>
<dbReference type="InterPro" id="IPR043129">
    <property type="entry name" value="ATPase_NBD"/>
</dbReference>
<dbReference type="RefSeq" id="WP_166144141.1">
    <property type="nucleotide sequence ID" value="NZ_JAANYN010000002.1"/>
</dbReference>
<dbReference type="SUPFAM" id="SSF53067">
    <property type="entry name" value="Actin-like ATPase domain"/>
    <property type="match status" value="2"/>
</dbReference>
<organism evidence="2 3">
    <name type="scientific">Cyclobacterium plantarum</name>
    <dbReference type="NCBI Taxonomy" id="2716263"/>
    <lineage>
        <taxon>Bacteria</taxon>
        <taxon>Pseudomonadati</taxon>
        <taxon>Bacteroidota</taxon>
        <taxon>Cytophagia</taxon>
        <taxon>Cytophagales</taxon>
        <taxon>Cyclobacteriaceae</taxon>
        <taxon>Cyclobacterium</taxon>
    </lineage>
</organism>
<dbReference type="Pfam" id="PF02541">
    <property type="entry name" value="Ppx-GppA"/>
    <property type="match status" value="1"/>
</dbReference>
<evidence type="ECO:0000259" key="1">
    <source>
        <dbReference type="Pfam" id="PF02541"/>
    </source>
</evidence>
<evidence type="ECO:0000313" key="3">
    <source>
        <dbReference type="Proteomes" id="UP000649799"/>
    </source>
</evidence>
<reference evidence="2 3" key="1">
    <citation type="submission" date="2020-03" db="EMBL/GenBank/DDBJ databases">
        <title>Cyclobacterium plantarum sp. nov., a marine bacterium isolated from a coastal-marine wetland.</title>
        <authorList>
            <person name="Sanchez-Porro C."/>
            <person name="Ventosa A."/>
            <person name="Amoozegar M."/>
        </authorList>
    </citation>
    <scope>NUCLEOTIDE SEQUENCE [LARGE SCALE GENOMIC DNA]</scope>
    <source>
        <strain evidence="2 3">GBPx2</strain>
    </source>
</reference>